<evidence type="ECO:0000313" key="2">
    <source>
        <dbReference type="EMBL" id="QTR01509.1"/>
    </source>
</evidence>
<dbReference type="AlphaFoldDB" id="A0A8T8HT34"/>
<accession>A0A8T8HT34</accession>
<reference evidence="2" key="1">
    <citation type="submission" date="2021-04" db="EMBL/GenBank/DDBJ databases">
        <title>Saccharothrix algeriensis WGS.</title>
        <authorList>
            <person name="Stuskova K."/>
            <person name="Hakalova E."/>
            <person name="Tebbal A.B."/>
            <person name="Eichmeier A."/>
        </authorList>
    </citation>
    <scope>NUCLEOTIDE SEQUENCE</scope>
    <source>
        <strain evidence="2">NRRL B-24137</strain>
    </source>
</reference>
<feature type="non-terminal residue" evidence="2">
    <location>
        <position position="1"/>
    </location>
</feature>
<sequence length="870" mass="90307">VQATAQDQRAIRAGGKSTTVVVPVTFDLSLTDANAPNADPRKPATPPTGTATLRIPNELVELAPPGPVQNDPDAAVVSRIEHHGPEAVTVDDPKQAFDRVARLLPPSVVKIGAPGRTALQDFLSPTTIRDNFGAMLNGWVTSPNLVSPNASYAGAVQMKATPTDVRLIGTNSGAQLRLHDIATTNTGVTANTKSGVDVTASVGFGANPPVGVTGSIAAVGGIGAKVTETSNTGTNVGNRAGVQVKSDIGLYEVKADLEVRTANGKVDRIPVTTYVRVGLPEAQLQKLPTPEGSADFKAGSPDTRVAPPYLGAALAAGNVKVGEFAPAHRVQQQVESQLRKVPELAGILPEWDERAGTPVRGKGPKNFADVVAQLENQRKLDAELSPTALRARLDSLVGPGVDVQLKHRGRFTNDFVNINVKAKLTGGTHLGQVDDHNVRGWSGSGPRLDSSTTTQKGWNAGVEGKLGGKSDVGAATLTPTGAVGVKRSSNTAVRTTAGPAVNSSGLNAGGANAQVFDYRVEFEVEITRFSRNRAWVKRITPGMPQLQVPVPQVVARTGPPPAVNPTGIGRIDDISGTVQLWASDSSTIDKSRLTPERAAELRPKDPVVVPDVTPPASLRDWLTDAPGKAAPEILHVEALTNAHAVKQQAIEVLDRAAGGDSSLTVPGTPARNQIDRMFSPEAMKANLTRMVETGVQEGGLKYGRRINDRTGAIGVKVELGTPELVAVADRTSTENTTSGGFRTGDNRVGGVSWEAQAGVTVPAKPVANATGQGGIGVVAKKTLWSKSEASGAEVAGNVDRVKNTPSGVRTVLLRFNPTVTVVAESRAGNTAHKGAPSTAAGAVHLPGGLFARVSEQTAIELGALADPSAT</sequence>
<protein>
    <submittedName>
        <fullName evidence="2">Uncharacterized protein</fullName>
    </submittedName>
</protein>
<organism evidence="2 3">
    <name type="scientific">Saccharothrix algeriensis</name>
    <dbReference type="NCBI Taxonomy" id="173560"/>
    <lineage>
        <taxon>Bacteria</taxon>
        <taxon>Bacillati</taxon>
        <taxon>Actinomycetota</taxon>
        <taxon>Actinomycetes</taxon>
        <taxon>Pseudonocardiales</taxon>
        <taxon>Pseudonocardiaceae</taxon>
        <taxon>Saccharothrix</taxon>
    </lineage>
</organism>
<feature type="region of interest" description="Disordered" evidence="1">
    <location>
        <begin position="31"/>
        <end position="50"/>
    </location>
</feature>
<evidence type="ECO:0000313" key="3">
    <source>
        <dbReference type="Proteomes" id="UP000671828"/>
    </source>
</evidence>
<feature type="non-terminal residue" evidence="2">
    <location>
        <position position="870"/>
    </location>
</feature>
<proteinExistence type="predicted"/>
<name>A0A8T8HT34_9PSEU</name>
<dbReference type="Proteomes" id="UP000671828">
    <property type="component" value="Chromosome"/>
</dbReference>
<dbReference type="EMBL" id="CP072788">
    <property type="protein sequence ID" value="QTR01509.1"/>
    <property type="molecule type" value="Genomic_DNA"/>
</dbReference>
<gene>
    <name evidence="2" type="ORF">J7S33_19195</name>
</gene>
<feature type="region of interest" description="Disordered" evidence="1">
    <location>
        <begin position="435"/>
        <end position="465"/>
    </location>
</feature>
<evidence type="ECO:0000256" key="1">
    <source>
        <dbReference type="SAM" id="MobiDB-lite"/>
    </source>
</evidence>